<dbReference type="PANTHER" id="PTHR46579">
    <property type="entry name" value="F5/8 TYPE C DOMAIN-CONTAINING PROTEIN-RELATED"/>
    <property type="match status" value="1"/>
</dbReference>
<name>A0A9J6GWG8_HAELO</name>
<evidence type="ECO:0000313" key="2">
    <source>
        <dbReference type="Proteomes" id="UP000821853"/>
    </source>
</evidence>
<organism evidence="1 2">
    <name type="scientific">Haemaphysalis longicornis</name>
    <name type="common">Bush tick</name>
    <dbReference type="NCBI Taxonomy" id="44386"/>
    <lineage>
        <taxon>Eukaryota</taxon>
        <taxon>Metazoa</taxon>
        <taxon>Ecdysozoa</taxon>
        <taxon>Arthropoda</taxon>
        <taxon>Chelicerata</taxon>
        <taxon>Arachnida</taxon>
        <taxon>Acari</taxon>
        <taxon>Parasitiformes</taxon>
        <taxon>Ixodida</taxon>
        <taxon>Ixodoidea</taxon>
        <taxon>Ixodidae</taxon>
        <taxon>Haemaphysalinae</taxon>
        <taxon>Haemaphysalis</taxon>
    </lineage>
</organism>
<gene>
    <name evidence="1" type="ORF">HPB48_010122</name>
</gene>
<dbReference type="PANTHER" id="PTHR46579:SF1">
    <property type="entry name" value="F5_8 TYPE C DOMAIN-CONTAINING PROTEIN"/>
    <property type="match status" value="1"/>
</dbReference>
<dbReference type="OrthoDB" id="6492316at2759"/>
<accession>A0A9J6GWG8</accession>
<evidence type="ECO:0000313" key="1">
    <source>
        <dbReference type="EMBL" id="KAH9379024.1"/>
    </source>
</evidence>
<protein>
    <submittedName>
        <fullName evidence="1">Uncharacterized protein</fullName>
    </submittedName>
</protein>
<sequence>MSAFVRRCEALYGPTAATFNVHQLLHLADNVRNLGPLRANSEFVFESGNGKIVKSVTAANGLPHQIVERVAMVQQLEQNVTTLSLSEDEKETCELFLGHTRVSNAVQDVDATLLNLNRQATLTAIEAQVLIEAGLSDGKVYEIYDKLIHQNQVYHSTLYERPTKGDTTFDETTEGFFRIENIVRVPTRESHTCLLLCREVLFLDKTSYPYHIKPCFLSQTHVPAILKPCDFLRSCVFIEFSWEQKAFLCLMTNMIERD</sequence>
<proteinExistence type="predicted"/>
<reference evidence="1 2" key="1">
    <citation type="journal article" date="2020" name="Cell">
        <title>Large-Scale Comparative Analyses of Tick Genomes Elucidate Their Genetic Diversity and Vector Capacities.</title>
        <authorList>
            <consortium name="Tick Genome and Microbiome Consortium (TIGMIC)"/>
            <person name="Jia N."/>
            <person name="Wang J."/>
            <person name="Shi W."/>
            <person name="Du L."/>
            <person name="Sun Y."/>
            <person name="Zhan W."/>
            <person name="Jiang J.F."/>
            <person name="Wang Q."/>
            <person name="Zhang B."/>
            <person name="Ji P."/>
            <person name="Bell-Sakyi L."/>
            <person name="Cui X.M."/>
            <person name="Yuan T.T."/>
            <person name="Jiang B.G."/>
            <person name="Yang W.F."/>
            <person name="Lam T.T."/>
            <person name="Chang Q.C."/>
            <person name="Ding S.J."/>
            <person name="Wang X.J."/>
            <person name="Zhu J.G."/>
            <person name="Ruan X.D."/>
            <person name="Zhao L."/>
            <person name="Wei J.T."/>
            <person name="Ye R.Z."/>
            <person name="Que T.C."/>
            <person name="Du C.H."/>
            <person name="Zhou Y.H."/>
            <person name="Cheng J.X."/>
            <person name="Dai P.F."/>
            <person name="Guo W.B."/>
            <person name="Han X.H."/>
            <person name="Huang E.J."/>
            <person name="Li L.F."/>
            <person name="Wei W."/>
            <person name="Gao Y.C."/>
            <person name="Liu J.Z."/>
            <person name="Shao H.Z."/>
            <person name="Wang X."/>
            <person name="Wang C.C."/>
            <person name="Yang T.C."/>
            <person name="Huo Q.B."/>
            <person name="Li W."/>
            <person name="Chen H.Y."/>
            <person name="Chen S.E."/>
            <person name="Zhou L.G."/>
            <person name="Ni X.B."/>
            <person name="Tian J.H."/>
            <person name="Sheng Y."/>
            <person name="Liu T."/>
            <person name="Pan Y.S."/>
            <person name="Xia L.Y."/>
            <person name="Li J."/>
            <person name="Zhao F."/>
            <person name="Cao W.C."/>
        </authorList>
    </citation>
    <scope>NUCLEOTIDE SEQUENCE [LARGE SCALE GENOMIC DNA]</scope>
    <source>
        <strain evidence="1">HaeL-2018</strain>
    </source>
</reference>
<dbReference type="Proteomes" id="UP000821853">
    <property type="component" value="Unassembled WGS sequence"/>
</dbReference>
<keyword evidence="2" id="KW-1185">Reference proteome</keyword>
<comment type="caution">
    <text evidence="1">The sequence shown here is derived from an EMBL/GenBank/DDBJ whole genome shotgun (WGS) entry which is preliminary data.</text>
</comment>
<dbReference type="VEuPathDB" id="VectorBase:HLOH_046218"/>
<dbReference type="EMBL" id="JABSTR010000009">
    <property type="protein sequence ID" value="KAH9379024.1"/>
    <property type="molecule type" value="Genomic_DNA"/>
</dbReference>
<dbReference type="AlphaFoldDB" id="A0A9J6GWG8"/>